<reference evidence="11" key="1">
    <citation type="submission" date="2022-10" db="EMBL/GenBank/DDBJ databases">
        <title>Culturing micro-colonial fungi from biological soil crusts in the Mojave desert and describing Neophaeococcomyces mojavensis, and introducing the new genera and species Taxawa tesnikishii.</title>
        <authorList>
            <person name="Kurbessoian T."/>
            <person name="Stajich J.E."/>
        </authorList>
    </citation>
    <scope>NUCLEOTIDE SEQUENCE</scope>
    <source>
        <strain evidence="11">TK_35</strain>
    </source>
</reference>
<keyword evidence="9" id="KW-0812">Transmembrane</keyword>
<dbReference type="GO" id="GO:0016579">
    <property type="term" value="P:protein deubiquitination"/>
    <property type="evidence" value="ECO:0007669"/>
    <property type="project" value="InterPro"/>
</dbReference>
<dbReference type="GO" id="GO:0006508">
    <property type="term" value="P:proteolysis"/>
    <property type="evidence" value="ECO:0007669"/>
    <property type="project" value="UniProtKB-KW"/>
</dbReference>
<keyword evidence="9" id="KW-1133">Transmembrane helix</keyword>
<dbReference type="GO" id="GO:0005634">
    <property type="term" value="C:nucleus"/>
    <property type="evidence" value="ECO:0007669"/>
    <property type="project" value="TreeGrafter"/>
</dbReference>
<dbReference type="Proteomes" id="UP001172681">
    <property type="component" value="Unassembled WGS sequence"/>
</dbReference>
<evidence type="ECO:0000259" key="10">
    <source>
        <dbReference type="PROSITE" id="PS50235"/>
    </source>
</evidence>
<dbReference type="EC" id="3.4.19.12" evidence="3"/>
<keyword evidence="4" id="KW-0645">Protease</keyword>
<accession>A0AA38XKN2</accession>
<keyword evidence="9" id="KW-0472">Membrane</keyword>
<evidence type="ECO:0000256" key="9">
    <source>
        <dbReference type="SAM" id="Phobius"/>
    </source>
</evidence>
<dbReference type="SUPFAM" id="SSF54001">
    <property type="entry name" value="Cysteine proteinases"/>
    <property type="match status" value="1"/>
</dbReference>
<proteinExistence type="inferred from homology"/>
<dbReference type="Gene3D" id="3.90.70.10">
    <property type="entry name" value="Cysteine proteinases"/>
    <property type="match status" value="1"/>
</dbReference>
<comment type="similarity">
    <text evidence="2">Belongs to the peptidase C19 family.</text>
</comment>
<dbReference type="InterPro" id="IPR050164">
    <property type="entry name" value="Peptidase_C19"/>
</dbReference>
<evidence type="ECO:0000256" key="1">
    <source>
        <dbReference type="ARBA" id="ARBA00000707"/>
    </source>
</evidence>
<dbReference type="GO" id="GO:0004843">
    <property type="term" value="F:cysteine-type deubiquitinase activity"/>
    <property type="evidence" value="ECO:0007669"/>
    <property type="project" value="UniProtKB-EC"/>
</dbReference>
<gene>
    <name evidence="11" type="ORF">H2204_014405</name>
</gene>
<evidence type="ECO:0000256" key="2">
    <source>
        <dbReference type="ARBA" id="ARBA00009085"/>
    </source>
</evidence>
<dbReference type="PROSITE" id="PS50235">
    <property type="entry name" value="USP_3"/>
    <property type="match status" value="1"/>
</dbReference>
<dbReference type="InterPro" id="IPR001394">
    <property type="entry name" value="Peptidase_C19_UCH"/>
</dbReference>
<dbReference type="InterPro" id="IPR018200">
    <property type="entry name" value="USP_CS"/>
</dbReference>
<feature type="transmembrane region" description="Helical" evidence="9">
    <location>
        <begin position="31"/>
        <end position="51"/>
    </location>
</feature>
<keyword evidence="7" id="KW-0788">Thiol protease</keyword>
<evidence type="ECO:0000256" key="8">
    <source>
        <dbReference type="SAM" id="MobiDB-lite"/>
    </source>
</evidence>
<evidence type="ECO:0000256" key="7">
    <source>
        <dbReference type="ARBA" id="ARBA00022807"/>
    </source>
</evidence>
<dbReference type="InterPro" id="IPR028889">
    <property type="entry name" value="USP"/>
</dbReference>
<evidence type="ECO:0000256" key="6">
    <source>
        <dbReference type="ARBA" id="ARBA00022801"/>
    </source>
</evidence>
<keyword evidence="6" id="KW-0378">Hydrolase</keyword>
<dbReference type="Pfam" id="PF00443">
    <property type="entry name" value="UCH"/>
    <property type="match status" value="1"/>
</dbReference>
<feature type="region of interest" description="Disordered" evidence="8">
    <location>
        <begin position="537"/>
        <end position="631"/>
    </location>
</feature>
<evidence type="ECO:0000313" key="12">
    <source>
        <dbReference type="Proteomes" id="UP001172681"/>
    </source>
</evidence>
<dbReference type="InterPro" id="IPR038765">
    <property type="entry name" value="Papain-like_cys_pep_sf"/>
</dbReference>
<evidence type="ECO:0000256" key="3">
    <source>
        <dbReference type="ARBA" id="ARBA00012759"/>
    </source>
</evidence>
<evidence type="ECO:0000256" key="5">
    <source>
        <dbReference type="ARBA" id="ARBA00022786"/>
    </source>
</evidence>
<dbReference type="PANTHER" id="PTHR24006">
    <property type="entry name" value="UBIQUITIN CARBOXYL-TERMINAL HYDROLASE"/>
    <property type="match status" value="1"/>
</dbReference>
<feature type="compositionally biased region" description="Polar residues" evidence="8">
    <location>
        <begin position="566"/>
        <end position="593"/>
    </location>
</feature>
<protein>
    <recommendedName>
        <fullName evidence="3">ubiquitinyl hydrolase 1</fullName>
        <ecNumber evidence="3">3.4.19.12</ecNumber>
    </recommendedName>
</protein>
<dbReference type="GO" id="GO:0005829">
    <property type="term" value="C:cytosol"/>
    <property type="evidence" value="ECO:0007669"/>
    <property type="project" value="TreeGrafter"/>
</dbReference>
<dbReference type="PROSITE" id="PS00973">
    <property type="entry name" value="USP_2"/>
    <property type="match status" value="1"/>
</dbReference>
<evidence type="ECO:0000313" key="11">
    <source>
        <dbReference type="EMBL" id="KAJ9614824.1"/>
    </source>
</evidence>
<comment type="caution">
    <text evidence="11">The sequence shown here is derived from an EMBL/GenBank/DDBJ whole genome shotgun (WGS) entry which is preliminary data.</text>
</comment>
<dbReference type="PANTHER" id="PTHR24006:SF888">
    <property type="entry name" value="UBIQUITIN CARBOXYL-TERMINAL HYDROLASE 30"/>
    <property type="match status" value="1"/>
</dbReference>
<feature type="domain" description="USP" evidence="10">
    <location>
        <begin position="142"/>
        <end position="515"/>
    </location>
</feature>
<name>A0AA38XKN2_9EURO</name>
<sequence length="631" mass="69547">MNNPPARTYGSPVVYDAYASQSTSYPTTTKVVSTIALLVLGYYALSFFDAWPSTIQRYCYQSFVYLLPSRLLYIMQRALVRLGRLAPEEARFCRADFGNMFAKEEAVQRIFGSPQIPLVLHKVRSLSGVADYISLSNDVGPSGLGNWDNSCYQNSVLQGLASLPALLNFLQHSLEMCQRYNVKAETHEALVAFLEKLADSNGRKTTLWTPKVLKSMDSWQQQDAQEYFSRVLDAVEREASGYIKQIKKPSTAGLECLKRFETAKDESSGGDVGPNSETNVNESTVQLLIKTVSLGQRNPLDGMTAQALECKVCGYTEGLSLTQFNCLTLNMALRGASSVEDLMDEFTAPEEVEGVECEHCTKMAHGNKASPPTKSTEAETVGEAPKKKPTPVLRTKAKQITIGRLPEDLVIHINRSIFDEYGNQLKNTAPVGVPVKLDFLSRWCAPLEENRGAVAAVYDLKCIVTHYGRHENGHYVALGKRGKDWYSFNDEMVTKVSEEEVLRRGNGFMLFYELMPSQTEGSFEPQLAMPRLDQLEAPTETGPSIEPNSTTEVENQPADDIDSETLESQSTAPPSTQYSEDSAFVSGTSSPINSPYEAPDRETAIPVLKTAAGLSGGERHNASETPLISPL</sequence>
<dbReference type="CDD" id="cd02662">
    <property type="entry name" value="Peptidase_C19F"/>
    <property type="match status" value="1"/>
</dbReference>
<feature type="region of interest" description="Disordered" evidence="8">
    <location>
        <begin position="364"/>
        <end position="392"/>
    </location>
</feature>
<organism evidence="11 12">
    <name type="scientific">Knufia peltigerae</name>
    <dbReference type="NCBI Taxonomy" id="1002370"/>
    <lineage>
        <taxon>Eukaryota</taxon>
        <taxon>Fungi</taxon>
        <taxon>Dikarya</taxon>
        <taxon>Ascomycota</taxon>
        <taxon>Pezizomycotina</taxon>
        <taxon>Eurotiomycetes</taxon>
        <taxon>Chaetothyriomycetidae</taxon>
        <taxon>Chaetothyriales</taxon>
        <taxon>Trichomeriaceae</taxon>
        <taxon>Knufia</taxon>
    </lineage>
</organism>
<dbReference type="AlphaFoldDB" id="A0AA38XKN2"/>
<evidence type="ECO:0000256" key="4">
    <source>
        <dbReference type="ARBA" id="ARBA00022670"/>
    </source>
</evidence>
<comment type="catalytic activity">
    <reaction evidence="1">
        <text>Thiol-dependent hydrolysis of ester, thioester, amide, peptide and isopeptide bonds formed by the C-terminal Gly of ubiquitin (a 76-residue protein attached to proteins as an intracellular targeting signal).</text>
        <dbReference type="EC" id="3.4.19.12"/>
    </reaction>
</comment>
<dbReference type="EMBL" id="JAPDRN010000183">
    <property type="protein sequence ID" value="KAJ9614824.1"/>
    <property type="molecule type" value="Genomic_DNA"/>
</dbReference>
<keyword evidence="12" id="KW-1185">Reference proteome</keyword>
<keyword evidence="5" id="KW-0833">Ubl conjugation pathway</keyword>